<keyword evidence="2" id="KW-0812">Transmembrane</keyword>
<keyword evidence="2" id="KW-1133">Transmembrane helix</keyword>
<evidence type="ECO:0000256" key="1">
    <source>
        <dbReference type="SAM" id="MobiDB-lite"/>
    </source>
</evidence>
<sequence>MDENDLREAMRASMTLTPPPPMESAAALTAGRRAARRRATLAGAGATAALIAVTAVAVPSGLRLASDGDAAPWAGAGVPSGLPTPSADGEYTKPAWPLDGNGEPQEDATARSGERYEQGKKLLDELLAVVPDGWSAPTGESADGIPLRYHQAQVEGDNTGSTWGYLAQAAIAKGGRAGRLLAEVHTTNNGLPREPCALARQFSGLGGDCDVVDVGRAKVGVSRVPSGTGGVEQWAAYRHPDGIVVYVAQSRTATNGENAQPPLKNLPLTASQLAALATDDRFHLN</sequence>
<evidence type="ECO:0000313" key="3">
    <source>
        <dbReference type="EMBL" id="GIM63992.1"/>
    </source>
</evidence>
<keyword evidence="2" id="KW-0472">Membrane</keyword>
<dbReference type="RefSeq" id="WP_212986894.1">
    <property type="nucleotide sequence ID" value="NZ_BAABEA010000051.1"/>
</dbReference>
<dbReference type="Proteomes" id="UP000681340">
    <property type="component" value="Unassembled WGS sequence"/>
</dbReference>
<dbReference type="EMBL" id="BOQL01000006">
    <property type="protein sequence ID" value="GIM63992.1"/>
    <property type="molecule type" value="Genomic_DNA"/>
</dbReference>
<feature type="region of interest" description="Disordered" evidence="1">
    <location>
        <begin position="75"/>
        <end position="111"/>
    </location>
</feature>
<proteinExistence type="predicted"/>
<feature type="region of interest" description="Disordered" evidence="1">
    <location>
        <begin position="1"/>
        <end position="23"/>
    </location>
</feature>
<evidence type="ECO:0000256" key="2">
    <source>
        <dbReference type="SAM" id="Phobius"/>
    </source>
</evidence>
<evidence type="ECO:0000313" key="4">
    <source>
        <dbReference type="Proteomes" id="UP000681340"/>
    </source>
</evidence>
<dbReference type="AlphaFoldDB" id="A0A919S4X8"/>
<accession>A0A919S4X8</accession>
<gene>
    <name evidence="3" type="ORF">Aau02nite_07660</name>
</gene>
<reference evidence="3" key="1">
    <citation type="submission" date="2021-03" db="EMBL/GenBank/DDBJ databases">
        <title>Whole genome shotgun sequence of Actinoplanes auranticolor NBRC 12245.</title>
        <authorList>
            <person name="Komaki H."/>
            <person name="Tamura T."/>
        </authorList>
    </citation>
    <scope>NUCLEOTIDE SEQUENCE</scope>
    <source>
        <strain evidence="3">NBRC 12245</strain>
    </source>
</reference>
<organism evidence="3 4">
    <name type="scientific">Actinoplanes auranticolor</name>
    <dbReference type="NCBI Taxonomy" id="47988"/>
    <lineage>
        <taxon>Bacteria</taxon>
        <taxon>Bacillati</taxon>
        <taxon>Actinomycetota</taxon>
        <taxon>Actinomycetes</taxon>
        <taxon>Micromonosporales</taxon>
        <taxon>Micromonosporaceae</taxon>
        <taxon>Actinoplanes</taxon>
    </lineage>
</organism>
<name>A0A919S4X8_9ACTN</name>
<feature type="compositionally biased region" description="Basic and acidic residues" evidence="1">
    <location>
        <begin position="1"/>
        <end position="10"/>
    </location>
</feature>
<comment type="caution">
    <text evidence="3">The sequence shown here is derived from an EMBL/GenBank/DDBJ whole genome shotgun (WGS) entry which is preliminary data.</text>
</comment>
<feature type="transmembrane region" description="Helical" evidence="2">
    <location>
        <begin position="41"/>
        <end position="62"/>
    </location>
</feature>
<protein>
    <submittedName>
        <fullName evidence="3">Uncharacterized protein</fullName>
    </submittedName>
</protein>
<keyword evidence="4" id="KW-1185">Reference proteome</keyword>